<sequence>MPVVERVCPPPPFVARGPGIYRYGGLARSARLQKPLSSFDFLFSKRRWDHEARRGSVRHSAASLEAPIRMLVSDTQTLKDDTRGPCAAASAVVRRGLVLQGPDDVAWDWPCRDGQERSAGGKKDTKGNRKQSCEPEQEELALRTVQTLLYYLAGGDTQQTEWHTALRQKARRPGHCVHSRGPAAARVTKDMATSLVSPAALEDDVESRQGHGPLRDRQTDP</sequence>
<feature type="compositionally biased region" description="Basic and acidic residues" evidence="1">
    <location>
        <begin position="110"/>
        <end position="133"/>
    </location>
</feature>
<evidence type="ECO:0000256" key="1">
    <source>
        <dbReference type="SAM" id="MobiDB-lite"/>
    </source>
</evidence>
<proteinExistence type="predicted"/>
<feature type="region of interest" description="Disordered" evidence="1">
    <location>
        <begin position="197"/>
        <end position="221"/>
    </location>
</feature>
<evidence type="ECO:0000313" key="2">
    <source>
        <dbReference type="EMBL" id="KAJ1158136.1"/>
    </source>
</evidence>
<name>A0AAV7RZB4_PLEWA</name>
<comment type="caution">
    <text evidence="2">The sequence shown here is derived from an EMBL/GenBank/DDBJ whole genome shotgun (WGS) entry which is preliminary data.</text>
</comment>
<dbReference type="AlphaFoldDB" id="A0AAV7RZB4"/>
<evidence type="ECO:0000313" key="3">
    <source>
        <dbReference type="Proteomes" id="UP001066276"/>
    </source>
</evidence>
<keyword evidence="3" id="KW-1185">Reference proteome</keyword>
<dbReference type="Proteomes" id="UP001066276">
    <property type="component" value="Chromosome 5"/>
</dbReference>
<reference evidence="2" key="1">
    <citation type="journal article" date="2022" name="bioRxiv">
        <title>Sequencing and chromosome-scale assembly of the giantPleurodeles waltlgenome.</title>
        <authorList>
            <person name="Brown T."/>
            <person name="Elewa A."/>
            <person name="Iarovenko S."/>
            <person name="Subramanian E."/>
            <person name="Araus A.J."/>
            <person name="Petzold A."/>
            <person name="Susuki M."/>
            <person name="Suzuki K.-i.T."/>
            <person name="Hayashi T."/>
            <person name="Toyoda A."/>
            <person name="Oliveira C."/>
            <person name="Osipova E."/>
            <person name="Leigh N.D."/>
            <person name="Simon A."/>
            <person name="Yun M.H."/>
        </authorList>
    </citation>
    <scope>NUCLEOTIDE SEQUENCE</scope>
    <source>
        <strain evidence="2">20211129_DDA</strain>
        <tissue evidence="2">Liver</tissue>
    </source>
</reference>
<dbReference type="EMBL" id="JANPWB010000009">
    <property type="protein sequence ID" value="KAJ1158136.1"/>
    <property type="molecule type" value="Genomic_DNA"/>
</dbReference>
<gene>
    <name evidence="2" type="ORF">NDU88_010830</name>
</gene>
<protein>
    <submittedName>
        <fullName evidence="2">Uncharacterized protein</fullName>
    </submittedName>
</protein>
<accession>A0AAV7RZB4</accession>
<organism evidence="2 3">
    <name type="scientific">Pleurodeles waltl</name>
    <name type="common">Iberian ribbed newt</name>
    <dbReference type="NCBI Taxonomy" id="8319"/>
    <lineage>
        <taxon>Eukaryota</taxon>
        <taxon>Metazoa</taxon>
        <taxon>Chordata</taxon>
        <taxon>Craniata</taxon>
        <taxon>Vertebrata</taxon>
        <taxon>Euteleostomi</taxon>
        <taxon>Amphibia</taxon>
        <taxon>Batrachia</taxon>
        <taxon>Caudata</taxon>
        <taxon>Salamandroidea</taxon>
        <taxon>Salamandridae</taxon>
        <taxon>Pleurodelinae</taxon>
        <taxon>Pleurodeles</taxon>
    </lineage>
</organism>
<feature type="compositionally biased region" description="Basic and acidic residues" evidence="1">
    <location>
        <begin position="206"/>
        <end position="221"/>
    </location>
</feature>
<feature type="region of interest" description="Disordered" evidence="1">
    <location>
        <begin position="109"/>
        <end position="137"/>
    </location>
</feature>